<evidence type="ECO:0000256" key="1">
    <source>
        <dbReference type="ARBA" id="ARBA00001709"/>
    </source>
</evidence>
<accession>A0A840RUT0</accession>
<evidence type="ECO:0000313" key="6">
    <source>
        <dbReference type="Proteomes" id="UP000571084"/>
    </source>
</evidence>
<name>A0A840RUT0_9BURK</name>
<dbReference type="Proteomes" id="UP000571084">
    <property type="component" value="Unassembled WGS sequence"/>
</dbReference>
<dbReference type="GO" id="GO:0005829">
    <property type="term" value="C:cytosol"/>
    <property type="evidence" value="ECO:0007669"/>
    <property type="project" value="TreeGrafter"/>
</dbReference>
<evidence type="ECO:0000259" key="4">
    <source>
        <dbReference type="Pfam" id="PF16113"/>
    </source>
</evidence>
<keyword evidence="6" id="KW-1185">Reference proteome</keyword>
<dbReference type="CDD" id="cd06558">
    <property type="entry name" value="crotonase-like"/>
    <property type="match status" value="1"/>
</dbReference>
<evidence type="ECO:0000256" key="3">
    <source>
        <dbReference type="ARBA" id="ARBA00022801"/>
    </source>
</evidence>
<sequence length="400" mass="43493">MNQMNSAGLAQSVLFEERVAQNGKRIGIATLNAEKSLNALSLEMVDLLDPQLRLWAANPAIAIVVLQAAGEKAFSAGGDLQHLYRTMLDQQASDAPDNIQGNAYAGAFFEREYRLDYMIHTFPKPILAWGHGIVMGGGIGLMAGASHRVATEKSRFAMPEITIGLYPDVGGTWFLNRMPGHIGLFLALTGAAIGATDAIFAKLADYEIAQADKPAVFDALLTQPWTGENDDVVLTRLLQRHLTPTSEAVSSPISTNYALINQLCSKPTLPEIVNAILALKSEDVWLQKAAAVLRAGSPGSAALTFALLKRGRHLSLAEIFRLEYVVTLNCALRSDFCEGVRALIIDKDRQPKWQHTSLADVSRDWVNGFFVGPWTGENQASHPLADLRTTSLPIKITTFT</sequence>
<organism evidence="5 6">
    <name type="scientific">Glaciimonas immobilis</name>
    <dbReference type="NCBI Taxonomy" id="728004"/>
    <lineage>
        <taxon>Bacteria</taxon>
        <taxon>Pseudomonadati</taxon>
        <taxon>Pseudomonadota</taxon>
        <taxon>Betaproteobacteria</taxon>
        <taxon>Burkholderiales</taxon>
        <taxon>Oxalobacteraceae</taxon>
        <taxon>Glaciimonas</taxon>
    </lineage>
</organism>
<dbReference type="EMBL" id="JACHHQ010000004">
    <property type="protein sequence ID" value="MBB5200219.1"/>
    <property type="molecule type" value="Genomic_DNA"/>
</dbReference>
<comment type="caution">
    <text evidence="5">The sequence shown here is derived from an EMBL/GenBank/DDBJ whole genome shotgun (WGS) entry which is preliminary data.</text>
</comment>
<dbReference type="Pfam" id="PF16113">
    <property type="entry name" value="ECH_2"/>
    <property type="match status" value="1"/>
</dbReference>
<dbReference type="GO" id="GO:0006574">
    <property type="term" value="P:L-valine catabolic process"/>
    <property type="evidence" value="ECO:0007669"/>
    <property type="project" value="TreeGrafter"/>
</dbReference>
<dbReference type="InterPro" id="IPR045004">
    <property type="entry name" value="ECH_dom"/>
</dbReference>
<keyword evidence="3" id="KW-0378">Hydrolase</keyword>
<gene>
    <name evidence="5" type="ORF">HNR39_002054</name>
</gene>
<proteinExistence type="predicted"/>
<dbReference type="InterPro" id="IPR032259">
    <property type="entry name" value="HIBYL-CoA-H"/>
</dbReference>
<dbReference type="PANTHER" id="PTHR43176">
    <property type="entry name" value="3-HYDROXYISOBUTYRYL-COA HYDROLASE-RELATED"/>
    <property type="match status" value="1"/>
</dbReference>
<dbReference type="Gene3D" id="3.90.226.10">
    <property type="entry name" value="2-enoyl-CoA Hydratase, Chain A, domain 1"/>
    <property type="match status" value="1"/>
</dbReference>
<dbReference type="InterPro" id="IPR029045">
    <property type="entry name" value="ClpP/crotonase-like_dom_sf"/>
</dbReference>
<dbReference type="PANTHER" id="PTHR43176:SF3">
    <property type="entry name" value="3-HYDROXYISOBUTYRYL-COA HYDROLASE, MITOCHONDRIAL"/>
    <property type="match status" value="1"/>
</dbReference>
<dbReference type="SUPFAM" id="SSF52096">
    <property type="entry name" value="ClpP/crotonase"/>
    <property type="match status" value="1"/>
</dbReference>
<comment type="catalytic activity">
    <reaction evidence="1">
        <text>3-hydroxy-2-methylpropanoyl-CoA + H2O = 3-hydroxy-2-methylpropanoate + CoA + H(+)</text>
        <dbReference type="Rhea" id="RHEA:20888"/>
        <dbReference type="ChEBI" id="CHEBI:11805"/>
        <dbReference type="ChEBI" id="CHEBI:15377"/>
        <dbReference type="ChEBI" id="CHEBI:15378"/>
        <dbReference type="ChEBI" id="CHEBI:57287"/>
        <dbReference type="ChEBI" id="CHEBI:57340"/>
        <dbReference type="EC" id="3.1.2.4"/>
    </reaction>
</comment>
<evidence type="ECO:0000256" key="2">
    <source>
        <dbReference type="ARBA" id="ARBA00011915"/>
    </source>
</evidence>
<dbReference type="GO" id="GO:0003860">
    <property type="term" value="F:3-hydroxyisobutyryl-CoA hydrolase activity"/>
    <property type="evidence" value="ECO:0007669"/>
    <property type="project" value="UniProtKB-EC"/>
</dbReference>
<dbReference type="NCBIfam" id="NF004127">
    <property type="entry name" value="PRK05617.1"/>
    <property type="match status" value="1"/>
</dbReference>
<evidence type="ECO:0000313" key="5">
    <source>
        <dbReference type="EMBL" id="MBB5200219.1"/>
    </source>
</evidence>
<dbReference type="AlphaFoldDB" id="A0A840RUT0"/>
<protein>
    <recommendedName>
        <fullName evidence="2">3-hydroxyisobutyryl-CoA hydrolase</fullName>
        <ecNumber evidence="2">3.1.2.4</ecNumber>
    </recommendedName>
</protein>
<reference evidence="5 6" key="1">
    <citation type="submission" date="2020-08" db="EMBL/GenBank/DDBJ databases">
        <title>Genomic Encyclopedia of Type Strains, Phase IV (KMG-IV): sequencing the most valuable type-strain genomes for metagenomic binning, comparative biology and taxonomic classification.</title>
        <authorList>
            <person name="Goeker M."/>
        </authorList>
    </citation>
    <scope>NUCLEOTIDE SEQUENCE [LARGE SCALE GENOMIC DNA]</scope>
    <source>
        <strain evidence="5 6">DSM 23240</strain>
    </source>
</reference>
<dbReference type="EC" id="3.1.2.4" evidence="2"/>
<feature type="domain" description="Enoyl-CoA hydratase/isomerase" evidence="4">
    <location>
        <begin position="26"/>
        <end position="370"/>
    </location>
</feature>